<feature type="chain" id="PRO_5041902479" evidence="2">
    <location>
        <begin position="20"/>
        <end position="320"/>
    </location>
</feature>
<protein>
    <submittedName>
        <fullName evidence="3">Tripartite tricarboxylate transporter substrate binding protein</fullName>
    </submittedName>
</protein>
<accession>A0AAF1JXX6</accession>
<dbReference type="CDD" id="cd13578">
    <property type="entry name" value="PBP2_Bug27"/>
    <property type="match status" value="1"/>
</dbReference>
<dbReference type="EMBL" id="JAAEDH010000004">
    <property type="protein sequence ID" value="MBR0654578.1"/>
    <property type="molecule type" value="Genomic_DNA"/>
</dbReference>
<reference evidence="3" key="1">
    <citation type="submission" date="2020-01" db="EMBL/GenBank/DDBJ databases">
        <authorList>
            <person name="Rat A."/>
        </authorList>
    </citation>
    <scope>NUCLEOTIDE SEQUENCE</scope>
    <source>
        <strain evidence="3">LMG 28251</strain>
    </source>
</reference>
<dbReference type="PIRSF" id="PIRSF017082">
    <property type="entry name" value="YflP"/>
    <property type="match status" value="1"/>
</dbReference>
<dbReference type="Gene3D" id="3.40.190.10">
    <property type="entry name" value="Periplasmic binding protein-like II"/>
    <property type="match status" value="1"/>
</dbReference>
<evidence type="ECO:0000313" key="4">
    <source>
        <dbReference type="Proteomes" id="UP001196068"/>
    </source>
</evidence>
<keyword evidence="4" id="KW-1185">Reference proteome</keyword>
<dbReference type="PANTHER" id="PTHR42928:SF5">
    <property type="entry name" value="BLR1237 PROTEIN"/>
    <property type="match status" value="1"/>
</dbReference>
<organism evidence="3 4">
    <name type="scientific">Plastoroseomonas arctica</name>
    <dbReference type="NCBI Taxonomy" id="1509237"/>
    <lineage>
        <taxon>Bacteria</taxon>
        <taxon>Pseudomonadati</taxon>
        <taxon>Pseudomonadota</taxon>
        <taxon>Alphaproteobacteria</taxon>
        <taxon>Acetobacterales</taxon>
        <taxon>Acetobacteraceae</taxon>
        <taxon>Plastoroseomonas</taxon>
    </lineage>
</organism>
<name>A0AAF1JXX6_9PROT</name>
<dbReference type="InterPro" id="IPR042100">
    <property type="entry name" value="Bug_dom1"/>
</dbReference>
<reference evidence="3" key="2">
    <citation type="journal article" date="2021" name="Syst. Appl. Microbiol.">
        <title>Roseomonas hellenica sp. nov., isolated from roots of wild-growing Alkanna tinctoria.</title>
        <authorList>
            <person name="Rat A."/>
            <person name="Naranjo H.D."/>
            <person name="Lebbe L."/>
            <person name="Cnockaert M."/>
            <person name="Krigas N."/>
            <person name="Grigoriadou K."/>
            <person name="Maloupa E."/>
            <person name="Willems A."/>
        </authorList>
    </citation>
    <scope>NUCLEOTIDE SEQUENCE</scope>
    <source>
        <strain evidence="3">LMG 28251</strain>
    </source>
</reference>
<dbReference type="Pfam" id="PF03401">
    <property type="entry name" value="TctC"/>
    <property type="match status" value="1"/>
</dbReference>
<dbReference type="RefSeq" id="WP_211873395.1">
    <property type="nucleotide sequence ID" value="NZ_JAAEDH010000004.1"/>
</dbReference>
<proteinExistence type="inferred from homology"/>
<evidence type="ECO:0000256" key="1">
    <source>
        <dbReference type="ARBA" id="ARBA00006987"/>
    </source>
</evidence>
<keyword evidence="2" id="KW-0732">Signal</keyword>
<feature type="signal peptide" evidence="2">
    <location>
        <begin position="1"/>
        <end position="19"/>
    </location>
</feature>
<evidence type="ECO:0000313" key="3">
    <source>
        <dbReference type="EMBL" id="MBR0654578.1"/>
    </source>
</evidence>
<sequence length="320" mass="32797">MLKRICVALALLVAPAVSAQEAYPARPVRIVVAFPAGGSVDIVARLVGAELARRLGQPFVVDNRSGAGGNVGTDFVAKAQPDGYTLLMAGAGPIVTSPALNPELPYNPQRDLAPVTLIALQANVLIVHPSVPATSVAEFIALARAQPGRINYATAGIGSSQHLAAEGFALRTGISMTHIPYRGGAPGLSDLIAGQVQAMFETIPTALQAVRGGQVRALGVTTLNRSPAMPELATVAESGVPGYEARAWLGLLGPAALPPAIVATLDREVRAIVAGPAITARLVDLGLEITPSTPASFRAFLDAELAANRALVAAANITLN</sequence>
<dbReference type="Proteomes" id="UP001196068">
    <property type="component" value="Unassembled WGS sequence"/>
</dbReference>
<comment type="caution">
    <text evidence="3">The sequence shown here is derived from an EMBL/GenBank/DDBJ whole genome shotgun (WGS) entry which is preliminary data.</text>
</comment>
<gene>
    <name evidence="3" type="ORF">GXW79_05740</name>
</gene>
<dbReference type="InterPro" id="IPR005064">
    <property type="entry name" value="BUG"/>
</dbReference>
<dbReference type="AlphaFoldDB" id="A0AAF1JXX6"/>
<evidence type="ECO:0000256" key="2">
    <source>
        <dbReference type="SAM" id="SignalP"/>
    </source>
</evidence>
<comment type="similarity">
    <text evidence="1">Belongs to the UPF0065 (bug) family.</text>
</comment>
<dbReference type="Gene3D" id="3.40.190.150">
    <property type="entry name" value="Bordetella uptake gene, domain 1"/>
    <property type="match status" value="1"/>
</dbReference>
<dbReference type="SUPFAM" id="SSF53850">
    <property type="entry name" value="Periplasmic binding protein-like II"/>
    <property type="match status" value="1"/>
</dbReference>
<dbReference type="PANTHER" id="PTHR42928">
    <property type="entry name" value="TRICARBOXYLATE-BINDING PROTEIN"/>
    <property type="match status" value="1"/>
</dbReference>